<dbReference type="GO" id="GO:0006412">
    <property type="term" value="P:translation"/>
    <property type="evidence" value="ECO:0007669"/>
    <property type="project" value="InterPro"/>
</dbReference>
<keyword evidence="7" id="KW-1185">Reference proteome</keyword>
<gene>
    <name evidence="6" type="ORF">EX30DRAFT_393904</name>
</gene>
<dbReference type="InterPro" id="IPR005824">
    <property type="entry name" value="KOW"/>
</dbReference>
<keyword evidence="3" id="KW-0687">Ribonucleoprotein</keyword>
<name>A0A4S2N554_9PEZI</name>
<feature type="compositionally biased region" description="Basic and acidic residues" evidence="4">
    <location>
        <begin position="309"/>
        <end position="320"/>
    </location>
</feature>
<dbReference type="GO" id="GO:0003723">
    <property type="term" value="F:RNA binding"/>
    <property type="evidence" value="ECO:0007669"/>
    <property type="project" value="InterPro"/>
</dbReference>
<dbReference type="InterPro" id="IPR014722">
    <property type="entry name" value="Rib_uL2_dom2"/>
</dbReference>
<dbReference type="InParanoid" id="A0A4S2N554"/>
<dbReference type="STRING" id="341454.A0A4S2N554"/>
<reference evidence="6 7" key="1">
    <citation type="submission" date="2019-04" db="EMBL/GenBank/DDBJ databases">
        <title>Comparative genomics and transcriptomics to analyze fruiting body development in filamentous ascomycetes.</title>
        <authorList>
            <consortium name="DOE Joint Genome Institute"/>
            <person name="Lutkenhaus R."/>
            <person name="Traeger S."/>
            <person name="Breuer J."/>
            <person name="Kuo A."/>
            <person name="Lipzen A."/>
            <person name="Pangilinan J."/>
            <person name="Dilworth D."/>
            <person name="Sandor L."/>
            <person name="Poggeler S."/>
            <person name="Barry K."/>
            <person name="Grigoriev I.V."/>
            <person name="Nowrousian M."/>
        </authorList>
    </citation>
    <scope>NUCLEOTIDE SEQUENCE [LARGE SCALE GENOMIC DNA]</scope>
    <source>
        <strain evidence="6 7">CBS 389.68</strain>
    </source>
</reference>
<comment type="similarity">
    <text evidence="1">Belongs to the universal ribosomal protein uL24 family.</text>
</comment>
<dbReference type="GO" id="GO:0003735">
    <property type="term" value="F:structural constituent of ribosome"/>
    <property type="evidence" value="ECO:0007669"/>
    <property type="project" value="InterPro"/>
</dbReference>
<dbReference type="CDD" id="cd06089">
    <property type="entry name" value="KOW_RPL26"/>
    <property type="match status" value="1"/>
</dbReference>
<dbReference type="GO" id="GO:0005840">
    <property type="term" value="C:ribosome"/>
    <property type="evidence" value="ECO:0007669"/>
    <property type="project" value="UniProtKB-KW"/>
</dbReference>
<dbReference type="InterPro" id="IPR041988">
    <property type="entry name" value="Ribosomal_uL24_KOW"/>
</dbReference>
<dbReference type="AlphaFoldDB" id="A0A4S2N554"/>
<proteinExistence type="inferred from homology"/>
<dbReference type="InterPro" id="IPR003256">
    <property type="entry name" value="Ribosomal_uL24"/>
</dbReference>
<evidence type="ECO:0000256" key="2">
    <source>
        <dbReference type="ARBA" id="ARBA00022980"/>
    </source>
</evidence>
<dbReference type="HAMAP" id="MF_01326_B">
    <property type="entry name" value="Ribosomal_uL24_B"/>
    <property type="match status" value="1"/>
</dbReference>
<dbReference type="SMART" id="SM00739">
    <property type="entry name" value="KOW"/>
    <property type="match status" value="1"/>
</dbReference>
<dbReference type="SUPFAM" id="SSF50104">
    <property type="entry name" value="Translation proteins SH3-like domain"/>
    <property type="match status" value="1"/>
</dbReference>
<dbReference type="Gene3D" id="2.30.30.30">
    <property type="match status" value="1"/>
</dbReference>
<dbReference type="Pfam" id="PF22682">
    <property type="entry name" value="Ribosomal_uL24m-like"/>
    <property type="match status" value="1"/>
</dbReference>
<evidence type="ECO:0000256" key="3">
    <source>
        <dbReference type="ARBA" id="ARBA00023274"/>
    </source>
</evidence>
<evidence type="ECO:0000313" key="7">
    <source>
        <dbReference type="Proteomes" id="UP000298138"/>
    </source>
</evidence>
<evidence type="ECO:0000313" key="6">
    <source>
        <dbReference type="EMBL" id="TGZ84402.1"/>
    </source>
</evidence>
<dbReference type="InterPro" id="IPR008991">
    <property type="entry name" value="Translation_prot_SH3-like_sf"/>
</dbReference>
<keyword evidence="2" id="KW-0689">Ribosomal protein</keyword>
<sequence>MDRLLSRAAYYHARAVLKSRRKAAAAARLTLSKARKEHTEFRRLVSADIRASRAEEKASLVLGPAAPKVAVGKKEIELLGAMDQLRVIPPKIPQESGKRLGLWNIVKGDRVVVLAGPDRHKIGTVTAVDKESNRVTVEGANKVPIKTPSMFLSVDPNTPAVMWREQPIHVSQVRLVHAIRDPVTNVFTDHIVANVTRSPLMKDKMTGKLHWTRYVAGTNIVIPWPEEVEPDHVDHPVDTRIMTVETASFIPTLLKAPMPLEVIDELRAKYSKFRTRFSKEFKERLDEKERVEKERIETLKKMARTPLQDAHRRDREEKKKLGPPVMSDEVAEMIGKVMAQNRPELLKKLEAKA</sequence>
<dbReference type="OrthoDB" id="359154at2759"/>
<dbReference type="EMBL" id="ML220113">
    <property type="protein sequence ID" value="TGZ84402.1"/>
    <property type="molecule type" value="Genomic_DNA"/>
</dbReference>
<organism evidence="6 7">
    <name type="scientific">Ascodesmis nigricans</name>
    <dbReference type="NCBI Taxonomy" id="341454"/>
    <lineage>
        <taxon>Eukaryota</taxon>
        <taxon>Fungi</taxon>
        <taxon>Dikarya</taxon>
        <taxon>Ascomycota</taxon>
        <taxon>Pezizomycotina</taxon>
        <taxon>Pezizomycetes</taxon>
        <taxon>Pezizales</taxon>
        <taxon>Ascodesmidaceae</taxon>
        <taxon>Ascodesmis</taxon>
    </lineage>
</organism>
<dbReference type="GO" id="GO:1990904">
    <property type="term" value="C:ribonucleoprotein complex"/>
    <property type="evidence" value="ECO:0007669"/>
    <property type="project" value="UniProtKB-KW"/>
</dbReference>
<feature type="domain" description="KOW" evidence="5">
    <location>
        <begin position="104"/>
        <end position="131"/>
    </location>
</feature>
<evidence type="ECO:0000256" key="4">
    <source>
        <dbReference type="SAM" id="MobiDB-lite"/>
    </source>
</evidence>
<dbReference type="Proteomes" id="UP000298138">
    <property type="component" value="Unassembled WGS sequence"/>
</dbReference>
<evidence type="ECO:0000256" key="1">
    <source>
        <dbReference type="ARBA" id="ARBA00010618"/>
    </source>
</evidence>
<accession>A0A4S2N554</accession>
<evidence type="ECO:0000259" key="5">
    <source>
        <dbReference type="SMART" id="SM00739"/>
    </source>
</evidence>
<protein>
    <recommendedName>
        <fullName evidence="5">KOW domain-containing protein</fullName>
    </recommendedName>
</protein>
<feature type="region of interest" description="Disordered" evidence="4">
    <location>
        <begin position="301"/>
        <end position="327"/>
    </location>
</feature>
<dbReference type="PANTHER" id="PTHR12903">
    <property type="entry name" value="MITOCHONDRIAL RIBOSOMAL PROTEIN L24"/>
    <property type="match status" value="1"/>
</dbReference>